<dbReference type="AlphaFoldDB" id="A0A255HCV6"/>
<organism evidence="9 10">
    <name type="scientific">Enemella dayhoffiae</name>
    <dbReference type="NCBI Taxonomy" id="2016507"/>
    <lineage>
        <taxon>Bacteria</taxon>
        <taxon>Bacillati</taxon>
        <taxon>Actinomycetota</taxon>
        <taxon>Actinomycetes</taxon>
        <taxon>Propionibacteriales</taxon>
        <taxon>Propionibacteriaceae</taxon>
        <taxon>Enemella</taxon>
    </lineage>
</organism>
<dbReference type="GO" id="GO:0042910">
    <property type="term" value="F:xenobiotic transmembrane transporter activity"/>
    <property type="evidence" value="ECO:0007669"/>
    <property type="project" value="InterPro"/>
</dbReference>
<feature type="transmembrane region" description="Helical" evidence="8">
    <location>
        <begin position="196"/>
        <end position="215"/>
    </location>
</feature>
<evidence type="ECO:0000256" key="3">
    <source>
        <dbReference type="ARBA" id="ARBA00022448"/>
    </source>
</evidence>
<feature type="transmembrane region" description="Helical" evidence="8">
    <location>
        <begin position="135"/>
        <end position="157"/>
    </location>
</feature>
<dbReference type="OrthoDB" id="5242355at2"/>
<dbReference type="InterPro" id="IPR044644">
    <property type="entry name" value="DinF-like"/>
</dbReference>
<evidence type="ECO:0000256" key="4">
    <source>
        <dbReference type="ARBA" id="ARBA00022475"/>
    </source>
</evidence>
<evidence type="ECO:0000256" key="6">
    <source>
        <dbReference type="ARBA" id="ARBA00022989"/>
    </source>
</evidence>
<feature type="transmembrane region" description="Helical" evidence="8">
    <location>
        <begin position="20"/>
        <end position="43"/>
    </location>
</feature>
<keyword evidence="3" id="KW-0813">Transport</keyword>
<keyword evidence="5 8" id="KW-0812">Transmembrane</keyword>
<comment type="similarity">
    <text evidence="2">Belongs to the multi antimicrobial extrusion (MATE) (TC 2.A.66.1) family.</text>
</comment>
<keyword evidence="7 8" id="KW-0472">Membrane</keyword>
<reference evidence="9 10" key="1">
    <citation type="submission" date="2017-07" db="EMBL/GenBank/DDBJ databases">
        <title>Draft whole genome sequences of clinical Proprionibacteriaceae strains.</title>
        <authorList>
            <person name="Bernier A.-M."/>
            <person name="Bernard K."/>
            <person name="Domingo M.-C."/>
        </authorList>
    </citation>
    <scope>NUCLEOTIDE SEQUENCE [LARGE SCALE GENOMIC DNA]</scope>
    <source>
        <strain evidence="9 10">NML 130396</strain>
    </source>
</reference>
<dbReference type="EMBL" id="NMVQ01000001">
    <property type="protein sequence ID" value="OYO25206.1"/>
    <property type="molecule type" value="Genomic_DNA"/>
</dbReference>
<dbReference type="PANTHER" id="PTHR42893">
    <property type="entry name" value="PROTEIN DETOXIFICATION 44, CHLOROPLASTIC-RELATED"/>
    <property type="match status" value="1"/>
</dbReference>
<evidence type="ECO:0000256" key="2">
    <source>
        <dbReference type="ARBA" id="ARBA00010199"/>
    </source>
</evidence>
<gene>
    <name evidence="9" type="ORF">CGZ93_01760</name>
</gene>
<keyword evidence="6 8" id="KW-1133">Transmembrane helix</keyword>
<dbReference type="CDD" id="cd13136">
    <property type="entry name" value="MATE_DinF_like"/>
    <property type="match status" value="1"/>
</dbReference>
<dbReference type="NCBIfam" id="TIGR00797">
    <property type="entry name" value="matE"/>
    <property type="match status" value="1"/>
</dbReference>
<evidence type="ECO:0000313" key="9">
    <source>
        <dbReference type="EMBL" id="OYO25206.1"/>
    </source>
</evidence>
<dbReference type="RefSeq" id="WP_094362414.1">
    <property type="nucleotide sequence ID" value="NZ_NMVQ01000001.1"/>
</dbReference>
<feature type="transmembrane region" description="Helical" evidence="8">
    <location>
        <begin position="169"/>
        <end position="190"/>
    </location>
</feature>
<dbReference type="PANTHER" id="PTHR42893:SF46">
    <property type="entry name" value="PROTEIN DETOXIFICATION 44, CHLOROPLASTIC"/>
    <property type="match status" value="1"/>
</dbReference>
<feature type="transmembrane region" description="Helical" evidence="8">
    <location>
        <begin position="55"/>
        <end position="79"/>
    </location>
</feature>
<sequence>MPRARDATESRSHRREILALAIPTFATLVSEPLLLMADAAIIGHLGTTQLAGLGIAGNIIGVLAGLCIFLAYGTTATVARRLGAGDRRAALAGGIDGMVLAMLIGALLAITLQLVHAPLIGLYGASAEVAEQAATYLRISSLGFPFLLVMLAATGVLRGLQDTRTPLKVAVTLNVANILLNLALVHGLGLGIAGSAIGTVTAQLLAAGILSWVVIRGARREGTPLRFNPTGVLGAALGGAWLVLRTAALQVGITATTVVATHTGAVGLAAHQVVNSVWTFLAFALDAVAIAAQAVIGRHLGAGDADTTKRLTAMMVRWGVIGGIVCGLAIAAVSWLLPVVFTPDPDVRSLVTRVLLVVALLQPIAGVVFVLDGVLIGAGDARYLALGGLLVAIAYLPVALLVDHLGAGVVWLWAAYGVSMLGRLLVLGIRARGDRWLRLGA</sequence>
<evidence type="ECO:0000256" key="8">
    <source>
        <dbReference type="SAM" id="Phobius"/>
    </source>
</evidence>
<dbReference type="GO" id="GO:0005886">
    <property type="term" value="C:plasma membrane"/>
    <property type="evidence" value="ECO:0007669"/>
    <property type="project" value="UniProtKB-SubCell"/>
</dbReference>
<name>A0A255HCV6_9ACTN</name>
<dbReference type="Pfam" id="PF01554">
    <property type="entry name" value="MatE"/>
    <property type="match status" value="2"/>
</dbReference>
<accession>A0A255HCV6</accession>
<protein>
    <submittedName>
        <fullName evidence="9">MATE family efflux transporter</fullName>
    </submittedName>
</protein>
<dbReference type="GO" id="GO:0015297">
    <property type="term" value="F:antiporter activity"/>
    <property type="evidence" value="ECO:0007669"/>
    <property type="project" value="InterPro"/>
</dbReference>
<feature type="transmembrane region" description="Helical" evidence="8">
    <location>
        <begin position="227"/>
        <end position="244"/>
    </location>
</feature>
<evidence type="ECO:0000256" key="1">
    <source>
        <dbReference type="ARBA" id="ARBA00004651"/>
    </source>
</evidence>
<feature type="transmembrane region" description="Helical" evidence="8">
    <location>
        <begin position="383"/>
        <end position="402"/>
    </location>
</feature>
<dbReference type="InterPro" id="IPR048279">
    <property type="entry name" value="MdtK-like"/>
</dbReference>
<dbReference type="Proteomes" id="UP000216311">
    <property type="component" value="Unassembled WGS sequence"/>
</dbReference>
<feature type="transmembrane region" description="Helical" evidence="8">
    <location>
        <begin position="277"/>
        <end position="297"/>
    </location>
</feature>
<proteinExistence type="inferred from homology"/>
<feature type="transmembrane region" description="Helical" evidence="8">
    <location>
        <begin position="91"/>
        <end position="115"/>
    </location>
</feature>
<keyword evidence="10" id="KW-1185">Reference proteome</keyword>
<feature type="transmembrane region" description="Helical" evidence="8">
    <location>
        <begin position="318"/>
        <end position="338"/>
    </location>
</feature>
<feature type="transmembrane region" description="Helical" evidence="8">
    <location>
        <begin position="408"/>
        <end position="429"/>
    </location>
</feature>
<comment type="subcellular location">
    <subcellularLocation>
        <location evidence="1">Cell membrane</location>
        <topology evidence="1">Multi-pass membrane protein</topology>
    </subcellularLocation>
</comment>
<dbReference type="InterPro" id="IPR002528">
    <property type="entry name" value="MATE_fam"/>
</dbReference>
<comment type="caution">
    <text evidence="9">The sequence shown here is derived from an EMBL/GenBank/DDBJ whole genome shotgun (WGS) entry which is preliminary data.</text>
</comment>
<evidence type="ECO:0000256" key="5">
    <source>
        <dbReference type="ARBA" id="ARBA00022692"/>
    </source>
</evidence>
<dbReference type="PIRSF" id="PIRSF006603">
    <property type="entry name" value="DinF"/>
    <property type="match status" value="1"/>
</dbReference>
<evidence type="ECO:0000313" key="10">
    <source>
        <dbReference type="Proteomes" id="UP000216311"/>
    </source>
</evidence>
<keyword evidence="4" id="KW-1003">Cell membrane</keyword>
<feature type="transmembrane region" description="Helical" evidence="8">
    <location>
        <begin position="350"/>
        <end position="371"/>
    </location>
</feature>
<evidence type="ECO:0000256" key="7">
    <source>
        <dbReference type="ARBA" id="ARBA00023136"/>
    </source>
</evidence>